<dbReference type="NCBIfam" id="TIGR02937">
    <property type="entry name" value="sigma70-ECF"/>
    <property type="match status" value="1"/>
</dbReference>
<dbReference type="InterPro" id="IPR039425">
    <property type="entry name" value="RNA_pol_sigma-70-like"/>
</dbReference>
<sequence length="202" mass="22196">MPRPETDEELVHRAQAGDEPALDALLRRHETLARRRARAYFLIGADHDDLVQEAMIGLFQAVRDFDPEAGASFRSFAEVCVARQVVSAVRAATRHKHAALNAYVPLHAPTGDDDRTIGETLPAPALADPAEHVVATEGLHDLRRQVRGLLSDLEVEVLRLQLDGVGYRDIAGRLDRGAKTVDNALQRIRRKVSGHLQALSVA</sequence>
<dbReference type="InterPro" id="IPR014284">
    <property type="entry name" value="RNA_pol_sigma-70_dom"/>
</dbReference>
<evidence type="ECO:0000256" key="1">
    <source>
        <dbReference type="ARBA" id="ARBA00007788"/>
    </source>
</evidence>
<dbReference type="PANTHER" id="PTHR43133">
    <property type="entry name" value="RNA POLYMERASE ECF-TYPE SIGMA FACTO"/>
    <property type="match status" value="1"/>
</dbReference>
<evidence type="ECO:0000259" key="8">
    <source>
        <dbReference type="PROSITE" id="PS00622"/>
    </source>
</evidence>
<keyword evidence="4" id="KW-0731">Sigma factor</keyword>
<dbReference type="RefSeq" id="WP_182536831.1">
    <property type="nucleotide sequence ID" value="NZ_JACGXA010000001.1"/>
</dbReference>
<dbReference type="Gene3D" id="1.10.1740.10">
    <property type="match status" value="1"/>
</dbReference>
<dbReference type="PANTHER" id="PTHR43133:SF8">
    <property type="entry name" value="RNA POLYMERASE SIGMA FACTOR HI_1459-RELATED"/>
    <property type="match status" value="1"/>
</dbReference>
<evidence type="ECO:0000256" key="5">
    <source>
        <dbReference type="ARBA" id="ARBA00023125"/>
    </source>
</evidence>
<dbReference type="PIRSF" id="PIRSF002939">
    <property type="entry name" value="RNA_polymerase_sigma-H_factor"/>
    <property type="match status" value="1"/>
</dbReference>
<dbReference type="PROSITE" id="PS00622">
    <property type="entry name" value="HTH_LUXR_1"/>
    <property type="match status" value="1"/>
</dbReference>
<dbReference type="GO" id="GO:0003677">
    <property type="term" value="F:DNA binding"/>
    <property type="evidence" value="ECO:0007669"/>
    <property type="project" value="UniProtKB-KW"/>
</dbReference>
<accession>A0A7W3IXK3</accession>
<dbReference type="Pfam" id="PF04542">
    <property type="entry name" value="Sigma70_r2"/>
    <property type="match status" value="1"/>
</dbReference>
<evidence type="ECO:0000256" key="2">
    <source>
        <dbReference type="ARBA" id="ARBA00021245"/>
    </source>
</evidence>
<keyword evidence="3" id="KW-0805">Transcription regulation</keyword>
<dbReference type="AlphaFoldDB" id="A0A7W3IXK3"/>
<evidence type="ECO:0000256" key="3">
    <source>
        <dbReference type="ARBA" id="ARBA00023015"/>
    </source>
</evidence>
<dbReference type="SUPFAM" id="SSF46894">
    <property type="entry name" value="C-terminal effector domain of the bipartite response regulators"/>
    <property type="match status" value="1"/>
</dbReference>
<keyword evidence="6" id="KW-0804">Transcription</keyword>
<organism evidence="9 10">
    <name type="scientific">Nocardioides ginsengisegetis</name>
    <dbReference type="NCBI Taxonomy" id="661491"/>
    <lineage>
        <taxon>Bacteria</taxon>
        <taxon>Bacillati</taxon>
        <taxon>Actinomycetota</taxon>
        <taxon>Actinomycetes</taxon>
        <taxon>Propionibacteriales</taxon>
        <taxon>Nocardioidaceae</taxon>
        <taxon>Nocardioides</taxon>
    </lineage>
</organism>
<dbReference type="NCBIfam" id="NF006148">
    <property type="entry name" value="PRK08295.1-5"/>
    <property type="match status" value="1"/>
</dbReference>
<gene>
    <name evidence="9" type="ORF">FB382_000690</name>
</gene>
<dbReference type="InterPro" id="IPR036388">
    <property type="entry name" value="WH-like_DNA-bd_sf"/>
</dbReference>
<evidence type="ECO:0000313" key="9">
    <source>
        <dbReference type="EMBL" id="MBA8802399.1"/>
    </source>
</evidence>
<comment type="similarity">
    <text evidence="1">Belongs to the sigma-70 factor family.</text>
</comment>
<dbReference type="GO" id="GO:0006352">
    <property type="term" value="P:DNA-templated transcription initiation"/>
    <property type="evidence" value="ECO:0007669"/>
    <property type="project" value="InterPro"/>
</dbReference>
<evidence type="ECO:0000256" key="7">
    <source>
        <dbReference type="ARBA" id="ARBA00024701"/>
    </source>
</evidence>
<protein>
    <recommendedName>
        <fullName evidence="2">RNA polymerase sigma factor SigS</fullName>
    </recommendedName>
</protein>
<comment type="function">
    <text evidence="7">Sigma factors are initiation factors that promote the attachment of RNA polymerase to specific initiation sites and are then released. Sigma-S contributes to the protection against external stress, thus playing a role in cellular fitness and survival.</text>
</comment>
<feature type="domain" description="HTH luxR-type" evidence="8">
    <location>
        <begin position="164"/>
        <end position="191"/>
    </location>
</feature>
<proteinExistence type="inferred from homology"/>
<reference evidence="9 10" key="1">
    <citation type="submission" date="2020-07" db="EMBL/GenBank/DDBJ databases">
        <title>Sequencing the genomes of 1000 actinobacteria strains.</title>
        <authorList>
            <person name="Klenk H.-P."/>
        </authorList>
    </citation>
    <scope>NUCLEOTIDE SEQUENCE [LARGE SCALE GENOMIC DNA]</scope>
    <source>
        <strain evidence="9 10">DSM 21349</strain>
    </source>
</reference>
<dbReference type="SMART" id="SM00421">
    <property type="entry name" value="HTH_LUXR"/>
    <property type="match status" value="1"/>
</dbReference>
<evidence type="ECO:0000256" key="6">
    <source>
        <dbReference type="ARBA" id="ARBA00023163"/>
    </source>
</evidence>
<dbReference type="InterPro" id="IPR000792">
    <property type="entry name" value="Tscrpt_reg_LuxR_C"/>
</dbReference>
<evidence type="ECO:0000313" key="10">
    <source>
        <dbReference type="Proteomes" id="UP000580910"/>
    </source>
</evidence>
<evidence type="ECO:0000256" key="4">
    <source>
        <dbReference type="ARBA" id="ARBA00023082"/>
    </source>
</evidence>
<dbReference type="GO" id="GO:0016987">
    <property type="term" value="F:sigma factor activity"/>
    <property type="evidence" value="ECO:0007669"/>
    <property type="project" value="UniProtKB-KW"/>
</dbReference>
<dbReference type="SUPFAM" id="SSF88946">
    <property type="entry name" value="Sigma2 domain of RNA polymerase sigma factors"/>
    <property type="match status" value="1"/>
</dbReference>
<keyword evidence="5" id="KW-0238">DNA-binding</keyword>
<dbReference type="InterPro" id="IPR016371">
    <property type="entry name" value="RNA_pol_sigma-H_factor"/>
</dbReference>
<dbReference type="InterPro" id="IPR013325">
    <property type="entry name" value="RNA_pol_sigma_r2"/>
</dbReference>
<dbReference type="Gene3D" id="1.10.10.10">
    <property type="entry name" value="Winged helix-like DNA-binding domain superfamily/Winged helix DNA-binding domain"/>
    <property type="match status" value="1"/>
</dbReference>
<comment type="caution">
    <text evidence="9">The sequence shown here is derived from an EMBL/GenBank/DDBJ whole genome shotgun (WGS) entry which is preliminary data.</text>
</comment>
<name>A0A7W3IXK3_9ACTN</name>
<dbReference type="InterPro" id="IPR016032">
    <property type="entry name" value="Sig_transdc_resp-reg_C-effctor"/>
</dbReference>
<dbReference type="EMBL" id="JACGXA010000001">
    <property type="protein sequence ID" value="MBA8802399.1"/>
    <property type="molecule type" value="Genomic_DNA"/>
</dbReference>
<dbReference type="InterPro" id="IPR007627">
    <property type="entry name" value="RNA_pol_sigma70_r2"/>
</dbReference>
<dbReference type="Proteomes" id="UP000580910">
    <property type="component" value="Unassembled WGS sequence"/>
</dbReference>
<keyword evidence="10" id="KW-1185">Reference proteome</keyword>